<dbReference type="AlphaFoldDB" id="A0A655DFG0"/>
<protein>
    <submittedName>
        <fullName evidence="1">Uncharacterized protein</fullName>
    </submittedName>
</protein>
<accession>A0A655DFG0</accession>
<evidence type="ECO:0000313" key="2">
    <source>
        <dbReference type="Proteomes" id="UP000041314"/>
    </source>
</evidence>
<evidence type="ECO:0000313" key="1">
    <source>
        <dbReference type="EMBL" id="CNU61157.1"/>
    </source>
</evidence>
<dbReference type="Proteomes" id="UP000041314">
    <property type="component" value="Unassembled WGS sequence"/>
</dbReference>
<proteinExistence type="predicted"/>
<sequence length="73" mass="8067">MFKPIRQRGHFAEFKTSIGGEARPQRRTVSPDKFSSQSVVNSVAIVPEIKVDDVLLAATVAQDEFVGLVEQTH</sequence>
<dbReference type="EMBL" id="CQPA01000028">
    <property type="protein sequence ID" value="CNU61157.1"/>
    <property type="molecule type" value="Genomic_DNA"/>
</dbReference>
<name>A0A655DFG0_SALET</name>
<reference evidence="1 2" key="1">
    <citation type="submission" date="2015-03" db="EMBL/GenBank/DDBJ databases">
        <authorList>
            <consortium name="Pathogen Informatics"/>
        </authorList>
    </citation>
    <scope>NUCLEOTIDE SEQUENCE [LARGE SCALE GENOMIC DNA]</scope>
    <source>
        <strain evidence="1 2">A1104</strain>
    </source>
</reference>
<gene>
    <name evidence="1" type="ORF">ERS008198_03173</name>
</gene>
<organism evidence="1 2">
    <name type="scientific">Salmonella enterica subsp. enterica serovar Bovismorbificans</name>
    <dbReference type="NCBI Taxonomy" id="58097"/>
    <lineage>
        <taxon>Bacteria</taxon>
        <taxon>Pseudomonadati</taxon>
        <taxon>Pseudomonadota</taxon>
        <taxon>Gammaproteobacteria</taxon>
        <taxon>Enterobacterales</taxon>
        <taxon>Enterobacteriaceae</taxon>
        <taxon>Salmonella</taxon>
    </lineage>
</organism>